<keyword evidence="3" id="KW-0677">Repeat</keyword>
<keyword evidence="2" id="KW-0479">Metal-binding</keyword>
<evidence type="ECO:0000259" key="10">
    <source>
        <dbReference type="PROSITE" id="PS50157"/>
    </source>
</evidence>
<dbReference type="PROSITE" id="PS50157">
    <property type="entry name" value="ZINC_FINGER_C2H2_2"/>
    <property type="match status" value="2"/>
</dbReference>
<keyword evidence="6" id="KW-0805">Transcription regulation</keyword>
<feature type="domain" description="C2H2-type" evidence="10">
    <location>
        <begin position="88"/>
        <end position="115"/>
    </location>
</feature>
<proteinExistence type="predicted"/>
<accession>A0A8D8M8V0</accession>
<dbReference type="EMBL" id="HBUF01548374">
    <property type="protein sequence ID" value="CAG6757949.1"/>
    <property type="molecule type" value="Transcribed_RNA"/>
</dbReference>
<dbReference type="EMBL" id="HBUF01548375">
    <property type="protein sequence ID" value="CAG6757950.1"/>
    <property type="molecule type" value="Transcribed_RNA"/>
</dbReference>
<dbReference type="GO" id="GO:0005634">
    <property type="term" value="C:nucleus"/>
    <property type="evidence" value="ECO:0007669"/>
    <property type="project" value="UniProtKB-SubCell"/>
</dbReference>
<evidence type="ECO:0000256" key="1">
    <source>
        <dbReference type="ARBA" id="ARBA00004123"/>
    </source>
</evidence>
<evidence type="ECO:0000256" key="4">
    <source>
        <dbReference type="ARBA" id="ARBA00022771"/>
    </source>
</evidence>
<reference evidence="11" key="1">
    <citation type="submission" date="2021-05" db="EMBL/GenBank/DDBJ databases">
        <authorList>
            <person name="Alioto T."/>
            <person name="Alioto T."/>
            <person name="Gomez Garrido J."/>
        </authorList>
    </citation>
    <scope>NUCLEOTIDE SEQUENCE</scope>
</reference>
<evidence type="ECO:0000256" key="2">
    <source>
        <dbReference type="ARBA" id="ARBA00022723"/>
    </source>
</evidence>
<dbReference type="Pfam" id="PF13909">
    <property type="entry name" value="zf-H2C2_5"/>
    <property type="match status" value="1"/>
</dbReference>
<keyword evidence="4 9" id="KW-0863">Zinc-finger</keyword>
<sequence>MKLTSSAINLKIVCAISDWSHRSFSCIHCNDFSTSDLDDLIQHCKLCTCMPRPNAYRCKFVCYQCTHGSYQINQFKSHIFTHMGEKPYKCQYCQFACTLKGNLKAHIKTVHRLNA</sequence>
<evidence type="ECO:0000256" key="6">
    <source>
        <dbReference type="ARBA" id="ARBA00023015"/>
    </source>
</evidence>
<organism evidence="11">
    <name type="scientific">Cacopsylla melanoneura</name>
    <dbReference type="NCBI Taxonomy" id="428564"/>
    <lineage>
        <taxon>Eukaryota</taxon>
        <taxon>Metazoa</taxon>
        <taxon>Ecdysozoa</taxon>
        <taxon>Arthropoda</taxon>
        <taxon>Hexapoda</taxon>
        <taxon>Insecta</taxon>
        <taxon>Pterygota</taxon>
        <taxon>Neoptera</taxon>
        <taxon>Paraneoptera</taxon>
        <taxon>Hemiptera</taxon>
        <taxon>Sternorrhyncha</taxon>
        <taxon>Psylloidea</taxon>
        <taxon>Psyllidae</taxon>
        <taxon>Psyllinae</taxon>
        <taxon>Cacopsylla</taxon>
    </lineage>
</organism>
<keyword evidence="8" id="KW-0539">Nucleus</keyword>
<dbReference type="PROSITE" id="PS00028">
    <property type="entry name" value="ZINC_FINGER_C2H2_1"/>
    <property type="match status" value="1"/>
</dbReference>
<name>A0A8D8M8V0_9HEMI</name>
<dbReference type="GO" id="GO:0008270">
    <property type="term" value="F:zinc ion binding"/>
    <property type="evidence" value="ECO:0007669"/>
    <property type="project" value="UniProtKB-KW"/>
</dbReference>
<evidence type="ECO:0000256" key="8">
    <source>
        <dbReference type="ARBA" id="ARBA00023242"/>
    </source>
</evidence>
<feature type="domain" description="C2H2-type" evidence="10">
    <location>
        <begin position="60"/>
        <end position="87"/>
    </location>
</feature>
<dbReference type="SUPFAM" id="SSF57667">
    <property type="entry name" value="beta-beta-alpha zinc fingers"/>
    <property type="match status" value="2"/>
</dbReference>
<evidence type="ECO:0000256" key="7">
    <source>
        <dbReference type="ARBA" id="ARBA00023163"/>
    </source>
</evidence>
<dbReference type="EMBL" id="HBUF01207097">
    <property type="protein sequence ID" value="CAG6664194.1"/>
    <property type="molecule type" value="Transcribed_RNA"/>
</dbReference>
<comment type="subcellular location">
    <subcellularLocation>
        <location evidence="1">Nucleus</location>
    </subcellularLocation>
</comment>
<dbReference type="EMBL" id="HBUF01207098">
    <property type="protein sequence ID" value="CAG6664195.1"/>
    <property type="molecule type" value="Transcribed_RNA"/>
</dbReference>
<dbReference type="InterPro" id="IPR013087">
    <property type="entry name" value="Znf_C2H2_type"/>
</dbReference>
<dbReference type="FunFam" id="3.30.160.60:FF:000130">
    <property type="entry name" value="Spalt-like transcription factor 4"/>
    <property type="match status" value="1"/>
</dbReference>
<evidence type="ECO:0000256" key="9">
    <source>
        <dbReference type="PROSITE-ProRule" id="PRU00042"/>
    </source>
</evidence>
<dbReference type="EMBL" id="HBUF01043518">
    <property type="protein sequence ID" value="CAG6618734.1"/>
    <property type="molecule type" value="Transcribed_RNA"/>
</dbReference>
<evidence type="ECO:0000256" key="3">
    <source>
        <dbReference type="ARBA" id="ARBA00022737"/>
    </source>
</evidence>
<evidence type="ECO:0000313" key="11">
    <source>
        <dbReference type="EMBL" id="CAG6618736.1"/>
    </source>
</evidence>
<keyword evidence="5" id="KW-0862">Zinc</keyword>
<dbReference type="EMBL" id="HBUF01043520">
    <property type="protein sequence ID" value="CAG6618736.1"/>
    <property type="molecule type" value="Transcribed_RNA"/>
</dbReference>
<dbReference type="SMART" id="SM00355">
    <property type="entry name" value="ZnF_C2H2"/>
    <property type="match status" value="3"/>
</dbReference>
<dbReference type="EMBL" id="HBUF01043519">
    <property type="protein sequence ID" value="CAG6618735.1"/>
    <property type="molecule type" value="Transcribed_RNA"/>
</dbReference>
<evidence type="ECO:0000256" key="5">
    <source>
        <dbReference type="ARBA" id="ARBA00022833"/>
    </source>
</evidence>
<dbReference type="AlphaFoldDB" id="A0A8D8M8V0"/>
<keyword evidence="7" id="KW-0804">Transcription</keyword>
<dbReference type="Gene3D" id="3.30.160.60">
    <property type="entry name" value="Classic Zinc Finger"/>
    <property type="match status" value="2"/>
</dbReference>
<protein>
    <submittedName>
        <fullName evidence="11">Zinc finger protein 711</fullName>
    </submittedName>
</protein>
<dbReference type="EMBL" id="HBUF01207096">
    <property type="protein sequence ID" value="CAG6664193.1"/>
    <property type="molecule type" value="Transcribed_RNA"/>
</dbReference>
<dbReference type="InterPro" id="IPR036236">
    <property type="entry name" value="Znf_C2H2_sf"/>
</dbReference>